<dbReference type="PROSITE" id="PS50043">
    <property type="entry name" value="HTH_LUXR_2"/>
    <property type="match status" value="1"/>
</dbReference>
<dbReference type="InterPro" id="IPR000792">
    <property type="entry name" value="Tscrpt_reg_LuxR_C"/>
</dbReference>
<dbReference type="Gene3D" id="1.10.10.10">
    <property type="entry name" value="Winged helix-like DNA-binding domain superfamily/Winged helix DNA-binding domain"/>
    <property type="match status" value="1"/>
</dbReference>
<protein>
    <submittedName>
        <fullName evidence="5">Helix-turn-helix transcriptional regulator</fullName>
    </submittedName>
</protein>
<name>A0A1A9KI93_9PSED</name>
<dbReference type="Proteomes" id="UP000077748">
    <property type="component" value="Chromosome"/>
</dbReference>
<feature type="domain" description="HTH luxR-type" evidence="4">
    <location>
        <begin position="770"/>
        <end position="835"/>
    </location>
</feature>
<dbReference type="InterPro" id="IPR059106">
    <property type="entry name" value="WHD_MalT"/>
</dbReference>
<dbReference type="SMART" id="SM00421">
    <property type="entry name" value="HTH_LUXR"/>
    <property type="match status" value="1"/>
</dbReference>
<dbReference type="Pfam" id="PF00196">
    <property type="entry name" value="GerE"/>
    <property type="match status" value="1"/>
</dbReference>
<dbReference type="Gene3D" id="1.25.40.10">
    <property type="entry name" value="Tetratricopeptide repeat domain"/>
    <property type="match status" value="1"/>
</dbReference>
<gene>
    <name evidence="5" type="ORF">A9C11_25615</name>
</gene>
<evidence type="ECO:0000313" key="6">
    <source>
        <dbReference type="Proteomes" id="UP000077748"/>
    </source>
</evidence>
<dbReference type="InterPro" id="IPR011990">
    <property type="entry name" value="TPR-like_helical_dom_sf"/>
</dbReference>
<evidence type="ECO:0000313" key="5">
    <source>
        <dbReference type="EMBL" id="ANI17151.1"/>
    </source>
</evidence>
<dbReference type="CDD" id="cd06170">
    <property type="entry name" value="LuxR_C_like"/>
    <property type="match status" value="1"/>
</dbReference>
<dbReference type="SUPFAM" id="SSF46894">
    <property type="entry name" value="C-terminal effector domain of the bipartite response regulators"/>
    <property type="match status" value="1"/>
</dbReference>
<dbReference type="PROSITE" id="PS00622">
    <property type="entry name" value="HTH_LUXR_1"/>
    <property type="match status" value="1"/>
</dbReference>
<dbReference type="AlphaFoldDB" id="A0A1A9KI93"/>
<sequence length="839" mass="92835">MIDAVAILASLPRLPPQHLPRARLRQALLHEEHRLRLLLAPLGHGKTVLLGECARAAPAGTRIAWLALGGEALDAAALCRRLGEALGLGPVGEVEVLGRLRDCSEPLWIMLDDYPREPDAALDACLDRLLAQASPWVSWWLASRRRPACNLARLLLEGELLELGAAELGFDAAELEAFLLRNGRDWPEELRLALLEQTDGWCAGIRLRLLGWPAEAGTPSPGQLAEAGRPLLREYLQREILDALPAPLAEVLCDLARLTRCCTSLAEYLFEEQPGVLEALLERGVGLQREEGAGAWYRLPPLLADELADMGHGSPYSLHRRACQWYSQQGDIHAAFEHSLRAEQPDVAASLLQRLTEEQLLQGHNVARVLRLREELPQELLASTPRLLILNAWALLFGGRLDEVETQLQAFSRFLPLPGEARQRALVAQWLGLAGMLAHARGRREAAPLLQAALDDLPDEAWAQRLISLSALSQLALIDGRLDEARLLNRDALKLARARGSAIFEAYLEIDHAYLLAQRGELPRAEALLRRMLDTLAERHQSGCPVACRAQLRLGWACYHQGRPAEARQLMQDGLRGAQRNLDPCALYGYIGLAMLDARQGQFDVAFNRLLEAERQMQLQHIPEAVYRGPLLLAGGTLGLRQGRTAQAREIFTRVLGRYREEGRSAPASAVDLLLRVECQLAMADIQDGQAQRALERLSNLLAEMQRQGRMALVCEVLLGLALAHAAAGADEQARDCWQEGLELARRHGLEAILEDARQRLPERLAEQAGERPAPLLSLRELSVLELIARGCSNLEIGERLFISLHTVKTHARRINGKLGVERRTQAVARAKELGLLKA</sequence>
<keyword evidence="3" id="KW-0804">Transcription</keyword>
<keyword evidence="1" id="KW-0805">Transcription regulation</keyword>
<reference evidence="5 6" key="1">
    <citation type="submission" date="2016-05" db="EMBL/GenBank/DDBJ databases">
        <title>Genome Sequence of Pseudomonas citronellolis Strain SJTE-3, an Estrogens and Persistent Organic Pollutants degradation strain.</title>
        <authorList>
            <person name="Liang R."/>
        </authorList>
    </citation>
    <scope>NUCLEOTIDE SEQUENCE [LARGE SCALE GENOMIC DNA]</scope>
    <source>
        <strain evidence="5 6">SJTE-3</strain>
    </source>
</reference>
<proteinExistence type="predicted"/>
<evidence type="ECO:0000256" key="3">
    <source>
        <dbReference type="ARBA" id="ARBA00023163"/>
    </source>
</evidence>
<evidence type="ECO:0000256" key="2">
    <source>
        <dbReference type="ARBA" id="ARBA00023125"/>
    </source>
</evidence>
<dbReference type="InterPro" id="IPR036388">
    <property type="entry name" value="WH-like_DNA-bd_sf"/>
</dbReference>
<dbReference type="GO" id="GO:0003677">
    <property type="term" value="F:DNA binding"/>
    <property type="evidence" value="ECO:0007669"/>
    <property type="project" value="UniProtKB-KW"/>
</dbReference>
<dbReference type="PANTHER" id="PTHR44688">
    <property type="entry name" value="DNA-BINDING TRANSCRIPTIONAL ACTIVATOR DEVR_DOSR"/>
    <property type="match status" value="1"/>
</dbReference>
<dbReference type="PANTHER" id="PTHR44688:SF16">
    <property type="entry name" value="DNA-BINDING TRANSCRIPTIONAL ACTIVATOR DEVR_DOSR"/>
    <property type="match status" value="1"/>
</dbReference>
<dbReference type="SUPFAM" id="SSF48452">
    <property type="entry name" value="TPR-like"/>
    <property type="match status" value="2"/>
</dbReference>
<dbReference type="EMBL" id="CP015878">
    <property type="protein sequence ID" value="ANI17151.1"/>
    <property type="molecule type" value="Genomic_DNA"/>
</dbReference>
<accession>A0A1A9KI93</accession>
<organism evidence="5 6">
    <name type="scientific">Pseudomonas citronellolis</name>
    <dbReference type="NCBI Taxonomy" id="53408"/>
    <lineage>
        <taxon>Bacteria</taxon>
        <taxon>Pseudomonadati</taxon>
        <taxon>Pseudomonadota</taxon>
        <taxon>Gammaproteobacteria</taxon>
        <taxon>Pseudomonadales</taxon>
        <taxon>Pseudomonadaceae</taxon>
        <taxon>Pseudomonas</taxon>
    </lineage>
</organism>
<dbReference type="RefSeq" id="WP_064584228.1">
    <property type="nucleotide sequence ID" value="NZ_CP015878.1"/>
</dbReference>
<dbReference type="PRINTS" id="PR00038">
    <property type="entry name" value="HTHLUXR"/>
</dbReference>
<keyword evidence="2" id="KW-0238">DNA-binding</keyword>
<evidence type="ECO:0000256" key="1">
    <source>
        <dbReference type="ARBA" id="ARBA00023015"/>
    </source>
</evidence>
<dbReference type="InterPro" id="IPR016032">
    <property type="entry name" value="Sig_transdc_resp-reg_C-effctor"/>
</dbReference>
<dbReference type="Pfam" id="PF25873">
    <property type="entry name" value="WHD_MalT"/>
    <property type="match status" value="1"/>
</dbReference>
<evidence type="ECO:0000259" key="4">
    <source>
        <dbReference type="PROSITE" id="PS50043"/>
    </source>
</evidence>
<dbReference type="GO" id="GO:0006355">
    <property type="term" value="P:regulation of DNA-templated transcription"/>
    <property type="evidence" value="ECO:0007669"/>
    <property type="project" value="InterPro"/>
</dbReference>